<reference evidence="2 3" key="1">
    <citation type="submission" date="2018-10" db="EMBL/GenBank/DDBJ databases">
        <title>Draft genome of Mycobacterium hodleri strain B.</title>
        <authorList>
            <person name="Amande T.J."/>
            <person name="Mcgenity T.J."/>
        </authorList>
    </citation>
    <scope>NUCLEOTIDE SEQUENCE [LARGE SCALE GENOMIC DNA]</scope>
    <source>
        <strain evidence="2 3">B</strain>
    </source>
</reference>
<dbReference type="GO" id="GO:0008168">
    <property type="term" value="F:methyltransferase activity"/>
    <property type="evidence" value="ECO:0007669"/>
    <property type="project" value="UniProtKB-KW"/>
</dbReference>
<evidence type="ECO:0000313" key="2">
    <source>
        <dbReference type="EMBL" id="TQR82602.1"/>
    </source>
</evidence>
<keyword evidence="3" id="KW-1185">Reference proteome</keyword>
<dbReference type="RefSeq" id="WP_142555801.1">
    <property type="nucleotide sequence ID" value="NZ_VIFX01000066.1"/>
</dbReference>
<dbReference type="Pfam" id="PF13649">
    <property type="entry name" value="Methyltransf_25"/>
    <property type="match status" value="1"/>
</dbReference>
<proteinExistence type="predicted"/>
<gene>
    <name evidence="2" type="ORF">D8S82_31155</name>
</gene>
<keyword evidence="2" id="KW-0489">Methyltransferase</keyword>
<dbReference type="Proteomes" id="UP000315759">
    <property type="component" value="Unassembled WGS sequence"/>
</dbReference>
<accession>A0A544VRI8</accession>
<evidence type="ECO:0000259" key="1">
    <source>
        <dbReference type="Pfam" id="PF13649"/>
    </source>
</evidence>
<feature type="domain" description="Methyltransferase" evidence="1">
    <location>
        <begin position="47"/>
        <end position="136"/>
    </location>
</feature>
<sequence length="202" mass="21701">MTGPVDDSVIAVYQQHGSSWAKLRDDHLVEGSWLDRFCDLLRGDATVLDIGCGSGIPIARELIRRGLNVTGLDGAPTMLALFERNLPGAPVHLGDMRELSLGRRFAGLLAWDSFFHLSPGDQRAMFPRFAAHAAPGAALMFTSGTSEGIAIGQLEGAPLYHGSLDAGEYLGLLNATGFDVVDHVEDDPTCGSRTVWLARRRG</sequence>
<comment type="caution">
    <text evidence="2">The sequence shown here is derived from an EMBL/GenBank/DDBJ whole genome shotgun (WGS) entry which is preliminary data.</text>
</comment>
<organism evidence="2 3">
    <name type="scientific">Mycolicibacterium hodleri</name>
    <dbReference type="NCBI Taxonomy" id="49897"/>
    <lineage>
        <taxon>Bacteria</taxon>
        <taxon>Bacillati</taxon>
        <taxon>Actinomycetota</taxon>
        <taxon>Actinomycetes</taxon>
        <taxon>Mycobacteriales</taxon>
        <taxon>Mycobacteriaceae</taxon>
        <taxon>Mycolicibacterium</taxon>
    </lineage>
</organism>
<evidence type="ECO:0000313" key="3">
    <source>
        <dbReference type="Proteomes" id="UP000315759"/>
    </source>
</evidence>
<dbReference type="CDD" id="cd02440">
    <property type="entry name" value="AdoMet_MTases"/>
    <property type="match status" value="1"/>
</dbReference>
<keyword evidence="2" id="KW-0808">Transferase</keyword>
<dbReference type="EMBL" id="VIFX01000066">
    <property type="protein sequence ID" value="TQR82602.1"/>
    <property type="molecule type" value="Genomic_DNA"/>
</dbReference>
<dbReference type="AlphaFoldDB" id="A0A544VRI8"/>
<name>A0A544VRI8_9MYCO</name>
<dbReference type="SUPFAM" id="SSF53335">
    <property type="entry name" value="S-adenosyl-L-methionine-dependent methyltransferases"/>
    <property type="match status" value="1"/>
</dbReference>
<dbReference type="Gene3D" id="3.40.50.150">
    <property type="entry name" value="Vaccinia Virus protein VP39"/>
    <property type="match status" value="1"/>
</dbReference>
<dbReference type="InterPro" id="IPR041698">
    <property type="entry name" value="Methyltransf_25"/>
</dbReference>
<dbReference type="InterPro" id="IPR029063">
    <property type="entry name" value="SAM-dependent_MTases_sf"/>
</dbReference>
<dbReference type="GO" id="GO:0032259">
    <property type="term" value="P:methylation"/>
    <property type="evidence" value="ECO:0007669"/>
    <property type="project" value="UniProtKB-KW"/>
</dbReference>
<protein>
    <submittedName>
        <fullName evidence="2">Methyltransferase domain-containing protein</fullName>
    </submittedName>
</protein>